<dbReference type="Gene3D" id="3.40.50.300">
    <property type="entry name" value="P-loop containing nucleotide triphosphate hydrolases"/>
    <property type="match status" value="2"/>
</dbReference>
<organism evidence="2 3">
    <name type="scientific">Streptomyces griseicoloratus</name>
    <dbReference type="NCBI Taxonomy" id="2752516"/>
    <lineage>
        <taxon>Bacteria</taxon>
        <taxon>Bacillati</taxon>
        <taxon>Actinomycetota</taxon>
        <taxon>Actinomycetes</taxon>
        <taxon>Kitasatosporales</taxon>
        <taxon>Streptomycetaceae</taxon>
        <taxon>Streptomyces</taxon>
    </lineage>
</organism>
<proteinExistence type="predicted"/>
<comment type="caution">
    <text evidence="2">The sequence shown here is derived from an EMBL/GenBank/DDBJ whole genome shotgun (WGS) entry which is preliminary data.</text>
</comment>
<dbReference type="SUPFAM" id="SSF52540">
    <property type="entry name" value="P-loop containing nucleoside triphosphate hydrolases"/>
    <property type="match status" value="1"/>
</dbReference>
<evidence type="ECO:0000313" key="3">
    <source>
        <dbReference type="Proteomes" id="UP000621210"/>
    </source>
</evidence>
<dbReference type="PANTHER" id="PTHR42957">
    <property type="entry name" value="HELICASE MJ1565-RELATED"/>
    <property type="match status" value="1"/>
</dbReference>
<dbReference type="Pfam" id="PF01935">
    <property type="entry name" value="DUF87"/>
    <property type="match status" value="1"/>
</dbReference>
<evidence type="ECO:0000313" key="2">
    <source>
        <dbReference type="EMBL" id="MBD0422445.1"/>
    </source>
</evidence>
<dbReference type="InterPro" id="IPR008571">
    <property type="entry name" value="HerA-like"/>
</dbReference>
<name>A0A926L4I7_9ACTN</name>
<dbReference type="InterPro" id="IPR027417">
    <property type="entry name" value="P-loop_NTPase"/>
</dbReference>
<feature type="domain" description="Helicase HerA central" evidence="1">
    <location>
        <begin position="226"/>
        <end position="348"/>
    </location>
</feature>
<gene>
    <name evidence="2" type="ORF">H0H10_25355</name>
</gene>
<sequence length="681" mass="74572">MGLPPCSAAGWGEYHVVGIAQAVQAGTELRKPLTALINKGCMPVGGVFRLDYDSAVVLTDDFKKQQAGGVPRGGFLLAVAGDSTEAGFILEDQEIILLRVRGTAPLPNEAELIQTRLAVVRDAGASGVGFDDVTDDLTRNELQQSAFDCEVLGTFYTETDARDAEIKYGADIDNVVVSARYQVFLPSLEVLSWIASYPEPADARDALTIGKVRFAATRRKALVAGTDQAQVRIDVSDFVGRKTAVFGMTRTGKSNTIKTLATAIHRYGSEHQKSIGQLIFDPQGEYANVNKQDGTGLRLLGDDDSTVRIYKVNPDPSDSREKTLRLNFYDRDVLDAAWSLVSDAAATVNTNYAKSFRAADFTEPDPQNYSAHNRWGWALVALYGLLAKCGFSADSIPPLRISLGADNAEAFLEKHPGAISPAGRGYYSIATPGAALALATWVGKRPDQFPKWHDVENSRFPDIYGVYEYTGVTSAIRSIRAFHGAESAGDVAELLWQDMLAGRLAIVDLSSGNEDVTKVMSERIVTHLLNRAGERFRADQDPAALQIIVEEAHNLFERGGREVASNPWVRLSKEAAKYRMGLIYATQEVTSVDKRILSNTSNWLIAHLNSDHETRELAHYYDFKVWVPSILRAEDVGFARMKTYSGKYIVPVQIAQFDHSMVNEARKAAGLDAISFVETGE</sequence>
<dbReference type="EMBL" id="JACVQF010000211">
    <property type="protein sequence ID" value="MBD0422445.1"/>
    <property type="molecule type" value="Genomic_DNA"/>
</dbReference>
<evidence type="ECO:0000259" key="1">
    <source>
        <dbReference type="Pfam" id="PF01935"/>
    </source>
</evidence>
<dbReference type="PANTHER" id="PTHR42957:SF1">
    <property type="entry name" value="HELICASE MJ1565-RELATED"/>
    <property type="match status" value="1"/>
</dbReference>
<dbReference type="AlphaFoldDB" id="A0A926L4I7"/>
<dbReference type="Proteomes" id="UP000621210">
    <property type="component" value="Unassembled WGS sequence"/>
</dbReference>
<accession>A0A926L4I7</accession>
<keyword evidence="3" id="KW-1185">Reference proteome</keyword>
<reference evidence="2" key="2">
    <citation type="submission" date="2020-09" db="EMBL/GenBank/DDBJ databases">
        <authorList>
            <person name="Luo X."/>
        </authorList>
    </citation>
    <scope>NUCLEOTIDE SEQUENCE</scope>
    <source>
        <strain evidence="2">TRM S81-3</strain>
    </source>
</reference>
<dbReference type="InterPro" id="IPR002789">
    <property type="entry name" value="HerA_central"/>
</dbReference>
<protein>
    <submittedName>
        <fullName evidence="2">DUF87 domain-containing protein</fullName>
    </submittedName>
</protein>
<reference evidence="2" key="1">
    <citation type="submission" date="2020-09" db="EMBL/GenBank/DDBJ databases">
        <title>Streptomyces grisecoloratus sp. nov., isolated from cotton soil.</title>
        <authorList>
            <person name="Xing L."/>
        </authorList>
    </citation>
    <scope>NUCLEOTIDE SEQUENCE</scope>
    <source>
        <strain evidence="2">TRM S81-3</strain>
    </source>
</reference>